<dbReference type="Pfam" id="PF03551">
    <property type="entry name" value="PadR"/>
    <property type="match status" value="1"/>
</dbReference>
<sequence>MNITERIFNFIKKAGEVASEITITYQEERKILRSSYYGSINRLEKQGLIEKRKKQKRLYYAVTEQGRKYRFPKKIEHERRTDGLSTVIIFDIPETMSRQRTVFRRFLQHNDYALLQKSVMISPKKFSKDIVELMEELKVRPYITVLSSKVYYF</sequence>
<name>A0A1F5PXL0_9BACT</name>
<dbReference type="Gene3D" id="1.10.10.10">
    <property type="entry name" value="Winged helix-like DNA-binding domain superfamily/Winged helix DNA-binding domain"/>
    <property type="match status" value="1"/>
</dbReference>
<dbReference type="SUPFAM" id="SSF46785">
    <property type="entry name" value="Winged helix' DNA-binding domain"/>
    <property type="match status" value="1"/>
</dbReference>
<organism evidence="3 4">
    <name type="scientific">Candidatus Doudnabacteria bacterium RIFCSPLOWO2_01_FULL_44_21</name>
    <dbReference type="NCBI Taxonomy" id="1817841"/>
    <lineage>
        <taxon>Bacteria</taxon>
        <taxon>Candidatus Doudnaibacteriota</taxon>
    </lineage>
</organism>
<protein>
    <submittedName>
        <fullName evidence="3">Uncharacterized protein</fullName>
    </submittedName>
</protein>
<dbReference type="InterPro" id="IPR048846">
    <property type="entry name" value="PaaX-like_central"/>
</dbReference>
<evidence type="ECO:0000313" key="4">
    <source>
        <dbReference type="Proteomes" id="UP000177281"/>
    </source>
</evidence>
<dbReference type="Proteomes" id="UP000177281">
    <property type="component" value="Unassembled WGS sequence"/>
</dbReference>
<evidence type="ECO:0000259" key="2">
    <source>
        <dbReference type="Pfam" id="PF20803"/>
    </source>
</evidence>
<feature type="domain" description="Transcriptional repressor PaaX-like central Cas2-like" evidence="2">
    <location>
        <begin position="82"/>
        <end position="149"/>
    </location>
</feature>
<evidence type="ECO:0000259" key="1">
    <source>
        <dbReference type="Pfam" id="PF03551"/>
    </source>
</evidence>
<reference evidence="3 4" key="1">
    <citation type="journal article" date="2016" name="Nat. Commun.">
        <title>Thousands of microbial genomes shed light on interconnected biogeochemical processes in an aquifer system.</title>
        <authorList>
            <person name="Anantharaman K."/>
            <person name="Brown C.T."/>
            <person name="Hug L.A."/>
            <person name="Sharon I."/>
            <person name="Castelle C.J."/>
            <person name="Probst A.J."/>
            <person name="Thomas B.C."/>
            <person name="Singh A."/>
            <person name="Wilkins M.J."/>
            <person name="Karaoz U."/>
            <person name="Brodie E.L."/>
            <person name="Williams K.H."/>
            <person name="Hubbard S.S."/>
            <person name="Banfield J.F."/>
        </authorList>
    </citation>
    <scope>NUCLEOTIDE SEQUENCE [LARGE SCALE GENOMIC DNA]</scope>
</reference>
<dbReference type="InterPro" id="IPR036390">
    <property type="entry name" value="WH_DNA-bd_sf"/>
</dbReference>
<dbReference type="InterPro" id="IPR036388">
    <property type="entry name" value="WH-like_DNA-bd_sf"/>
</dbReference>
<feature type="domain" description="Transcription regulator PadR N-terminal" evidence="1">
    <location>
        <begin position="16"/>
        <end position="69"/>
    </location>
</feature>
<dbReference type="InterPro" id="IPR005149">
    <property type="entry name" value="Tscrpt_reg_PadR_N"/>
</dbReference>
<dbReference type="STRING" id="1817841.A3B10_00330"/>
<evidence type="ECO:0000313" key="3">
    <source>
        <dbReference type="EMBL" id="OGE94594.1"/>
    </source>
</evidence>
<dbReference type="Pfam" id="PF20803">
    <property type="entry name" value="PaaX_M"/>
    <property type="match status" value="1"/>
</dbReference>
<dbReference type="EMBL" id="MFFB01000013">
    <property type="protein sequence ID" value="OGE94594.1"/>
    <property type="molecule type" value="Genomic_DNA"/>
</dbReference>
<gene>
    <name evidence="3" type="ORF">A3B10_00330</name>
</gene>
<comment type="caution">
    <text evidence="3">The sequence shown here is derived from an EMBL/GenBank/DDBJ whole genome shotgun (WGS) entry which is preliminary data.</text>
</comment>
<accession>A0A1F5PXL0</accession>
<proteinExistence type="predicted"/>
<dbReference type="AlphaFoldDB" id="A0A1F5PXL0"/>